<evidence type="ECO:0000313" key="1">
    <source>
        <dbReference type="EMBL" id="RCJ31452.1"/>
    </source>
</evidence>
<dbReference type="EMBL" id="LXQE01000175">
    <property type="protein sequence ID" value="RCJ31452.1"/>
    <property type="molecule type" value="Genomic_DNA"/>
</dbReference>
<accession>A0A367R7Q3</accession>
<dbReference type="AlphaFoldDB" id="A0A367R7Q3"/>
<protein>
    <submittedName>
        <fullName evidence="1">Uncharacterized protein</fullName>
    </submittedName>
</protein>
<organism evidence="1 2">
    <name type="scientific">Nostoc punctiforme NIES-2108</name>
    <dbReference type="NCBI Taxonomy" id="1356359"/>
    <lineage>
        <taxon>Bacteria</taxon>
        <taxon>Bacillati</taxon>
        <taxon>Cyanobacteriota</taxon>
        <taxon>Cyanophyceae</taxon>
        <taxon>Nostocales</taxon>
        <taxon>Nostocaceae</taxon>
        <taxon>Nostoc</taxon>
    </lineage>
</organism>
<dbReference type="Proteomes" id="UP000252085">
    <property type="component" value="Unassembled WGS sequence"/>
</dbReference>
<proteinExistence type="predicted"/>
<gene>
    <name evidence="1" type="ORF">A6769_30915</name>
</gene>
<evidence type="ECO:0000313" key="2">
    <source>
        <dbReference type="Proteomes" id="UP000252085"/>
    </source>
</evidence>
<sequence length="84" mass="9914">MYSYTLKAMPIVFNVVDVEDKEHYLNYEEIEETKVADEGLRNDDYLDAQCFFVLLKNGDILLLEMARQNQVSKNFLYRLLMPGE</sequence>
<reference evidence="1 2" key="1">
    <citation type="submission" date="2016-04" db="EMBL/GenBank/DDBJ databases">
        <authorList>
            <person name="Evans L.H."/>
            <person name="Alamgir A."/>
            <person name="Owens N."/>
            <person name="Weber N.D."/>
            <person name="Virtaneva K."/>
            <person name="Barbian K."/>
            <person name="Babar A."/>
            <person name="Rosenke K."/>
        </authorList>
    </citation>
    <scope>NUCLEOTIDE SEQUENCE [LARGE SCALE GENOMIC DNA]</scope>
    <source>
        <strain evidence="1">NIES-2108</strain>
    </source>
</reference>
<name>A0A367R7Q3_NOSPU</name>
<comment type="caution">
    <text evidence="1">The sequence shown here is derived from an EMBL/GenBank/DDBJ whole genome shotgun (WGS) entry which is preliminary data.</text>
</comment>